<evidence type="ECO:0000313" key="3">
    <source>
        <dbReference type="EMBL" id="KAG2560514.1"/>
    </source>
</evidence>
<dbReference type="InterPro" id="IPR000253">
    <property type="entry name" value="FHA_dom"/>
</dbReference>
<evidence type="ECO:0000259" key="2">
    <source>
        <dbReference type="PROSITE" id="PS50006"/>
    </source>
</evidence>
<organism evidence="3 4">
    <name type="scientific">Panicum virgatum</name>
    <name type="common">Blackwell switchgrass</name>
    <dbReference type="NCBI Taxonomy" id="38727"/>
    <lineage>
        <taxon>Eukaryota</taxon>
        <taxon>Viridiplantae</taxon>
        <taxon>Streptophyta</taxon>
        <taxon>Embryophyta</taxon>
        <taxon>Tracheophyta</taxon>
        <taxon>Spermatophyta</taxon>
        <taxon>Magnoliopsida</taxon>
        <taxon>Liliopsida</taxon>
        <taxon>Poales</taxon>
        <taxon>Poaceae</taxon>
        <taxon>PACMAD clade</taxon>
        <taxon>Panicoideae</taxon>
        <taxon>Panicodae</taxon>
        <taxon>Paniceae</taxon>
        <taxon>Panicinae</taxon>
        <taxon>Panicum</taxon>
        <taxon>Panicum sect. Hiantes</taxon>
    </lineage>
</organism>
<dbReference type="PANTHER" id="PTHR22593:SF8">
    <property type="entry name" value="FHA DOMAIN-CONTAINING PROTEIN PS1"/>
    <property type="match status" value="1"/>
</dbReference>
<dbReference type="SMART" id="SM00240">
    <property type="entry name" value="FHA"/>
    <property type="match status" value="1"/>
</dbReference>
<gene>
    <name evidence="3" type="ORF">PVAP13_8KG064800</name>
</gene>
<accession>A0A8T0PQV9</accession>
<proteinExistence type="predicted"/>
<dbReference type="Pfam" id="PF13638">
    <property type="entry name" value="PIN_4"/>
    <property type="match status" value="1"/>
</dbReference>
<dbReference type="PANTHER" id="PTHR22593">
    <property type="entry name" value="TRANSMEMBRANE PROTEIN 18"/>
    <property type="match status" value="1"/>
</dbReference>
<dbReference type="Pfam" id="PF00498">
    <property type="entry name" value="FHA"/>
    <property type="match status" value="1"/>
</dbReference>
<feature type="compositionally biased region" description="Acidic residues" evidence="1">
    <location>
        <begin position="42"/>
        <end position="52"/>
    </location>
</feature>
<dbReference type="OrthoDB" id="444265at2759"/>
<dbReference type="AlphaFoldDB" id="A0A8T0PQV9"/>
<evidence type="ECO:0000256" key="1">
    <source>
        <dbReference type="SAM" id="MobiDB-lite"/>
    </source>
</evidence>
<sequence>MAAADGDAPIAAFAVSKAGVVFKHIFLNAPPAGEAAPRGGEGDGDEEEEEDPPVTVGRHPDCHVLVDHPSVSRFHLQLRARRRQRRITVTDLRSVHGTWVSGRRIPPHTPVDLAAGDTLRLGASKREYRLLWLSLREALEMEDAPYMPVLPEDKEEPHACQEASSQLVAPEQRDSADMRAYQETSQQVMLEEIAFPAEVIPSAPPLPDFDHSFSVEESSLSQFHENIEGVAEDKLVDKNPISQSFGSLIIQQMPAALPIAGRPAQSDLVSKRSKLKSVKSLRIDTGRSSDRSNALSYSVQKGEKNEILVCSQSCGAECAACVALFGISEYERAEEMEEMIAEVKDHMNPPARITMEGNKEEPNTENYVPQDSVDAKLQKRHGLFDSALPSRLKDDAFAEKEIPQWNAAAVSEESEPVPEFLVTPDMKQDGLVHLNLEGSISNKENMVANKIAENSENYQLRSTNCGNLFDNFDSEEIEESEEISPVDKENITPNVSGNILMERSHIGLKPTISQELMDSISPLNLDHDHLPENENSMLKAGNQMKNEPVSENLSPLTPVDKKLQKCETECMPISHLEFKDDIFPDRENSVLAPGNYEAISPVKQEDLFSDKENVTLASKVKPIVRRVLGSRMDNSVSAKNTSNKEKTKSEKLHTVDYDVFYSDKENLTPVSSGGMKARKCLPKNLIVDSDQDQEAFCSDKENLTPLSSAARKTRDMSENCAQVESTMTKKRAADRIPFQTLLSNSPLRPASSVDCNCVVARPADIAVGDLVIKLEDKLNNIAQNNQESGRAEQGMKAWTMVPNTDSLLDDESMKSIMLLKGIKGTHLFIPRIVIRELDSMKHRAGLFRRSTKATSTLQWIEECMATESWWIHVQSSSEMLPVAPTPPATPAAQRIDEEIKVGSGSFNPMALLTPRGLFSPRGFELADIVSPKPEDRVLDCALLLTKLRGGDHNVVVLSNSVALKIKAMAEGVVCEGAREFRESLMNPCSGRFMWAASAPRGPAWSRLDAAALAEDYYNSHHHQHLQARKRRPAAAAEAAKGLKLILRHNSLYAQATDAAAARMTPPLVWLASV</sequence>
<protein>
    <recommendedName>
        <fullName evidence="2">FHA domain-containing protein</fullName>
    </recommendedName>
</protein>
<feature type="region of interest" description="Disordered" evidence="1">
    <location>
        <begin position="31"/>
        <end position="59"/>
    </location>
</feature>
<evidence type="ECO:0000313" key="4">
    <source>
        <dbReference type="Proteomes" id="UP000823388"/>
    </source>
</evidence>
<dbReference type="InterPro" id="IPR002716">
    <property type="entry name" value="PIN_dom"/>
</dbReference>
<dbReference type="GO" id="GO:0031965">
    <property type="term" value="C:nuclear membrane"/>
    <property type="evidence" value="ECO:0007669"/>
    <property type="project" value="TreeGrafter"/>
</dbReference>
<dbReference type="Gene3D" id="3.40.50.1010">
    <property type="entry name" value="5'-nuclease"/>
    <property type="match status" value="1"/>
</dbReference>
<dbReference type="InterPro" id="IPR008984">
    <property type="entry name" value="SMAD_FHA_dom_sf"/>
</dbReference>
<name>A0A8T0PQV9_PANVG</name>
<dbReference type="PROSITE" id="PS50006">
    <property type="entry name" value="FHA_DOMAIN"/>
    <property type="match status" value="1"/>
</dbReference>
<feature type="domain" description="FHA" evidence="2">
    <location>
        <begin position="54"/>
        <end position="105"/>
    </location>
</feature>
<dbReference type="CDD" id="cd09880">
    <property type="entry name" value="PIN_Smg5-6-like"/>
    <property type="match status" value="1"/>
</dbReference>
<keyword evidence="4" id="KW-1185">Reference proteome</keyword>
<dbReference type="Gene3D" id="2.60.200.20">
    <property type="match status" value="1"/>
</dbReference>
<comment type="caution">
    <text evidence="3">The sequence shown here is derived from an EMBL/GenBank/DDBJ whole genome shotgun (WGS) entry which is preliminary data.</text>
</comment>
<dbReference type="SUPFAM" id="SSF49879">
    <property type="entry name" value="SMAD/FHA domain"/>
    <property type="match status" value="1"/>
</dbReference>
<reference evidence="3" key="1">
    <citation type="submission" date="2020-05" db="EMBL/GenBank/DDBJ databases">
        <title>WGS assembly of Panicum virgatum.</title>
        <authorList>
            <person name="Lovell J.T."/>
            <person name="Jenkins J."/>
            <person name="Shu S."/>
            <person name="Juenger T.E."/>
            <person name="Schmutz J."/>
        </authorList>
    </citation>
    <scope>NUCLEOTIDE SEQUENCE</scope>
    <source>
        <strain evidence="3">AP13</strain>
    </source>
</reference>
<dbReference type="Proteomes" id="UP000823388">
    <property type="component" value="Chromosome 8K"/>
</dbReference>
<dbReference type="EMBL" id="CM029051">
    <property type="protein sequence ID" value="KAG2560514.1"/>
    <property type="molecule type" value="Genomic_DNA"/>
</dbReference>